<sequence length="316" mass="36436">MMKIIPFSPPPSNFPPDVLKWIKENANPKTAPKTMQICKYFQYPDFFAVKTMEGNDQGWRYRSRLDINNRNMDLQALTSKIWITEELVICSEMALIFLLPKIRIYSLELTNFDIPFDEFKILTAAGKIRTLKLKGIFVIDENGDDVPMEDILKEVPKIEDLILERDVNSFISPKNVPSSLKKIMVWDVKEGFDFETCFKLIKNNPQIFFIFYCSLPAGVQEKLRILTDSLEESWPAEYPSPQITFKPKYPSPQNNFAKQTMRELDMVEGLSNHSDKMNPSNSNDSYSKANQGNPKYQNNPNAPSSLPKNTFNSYIS</sequence>
<organism evidence="1 2">
    <name type="scientific">Panagrolaimus sp. ES5</name>
    <dbReference type="NCBI Taxonomy" id="591445"/>
    <lineage>
        <taxon>Eukaryota</taxon>
        <taxon>Metazoa</taxon>
        <taxon>Ecdysozoa</taxon>
        <taxon>Nematoda</taxon>
        <taxon>Chromadorea</taxon>
        <taxon>Rhabditida</taxon>
        <taxon>Tylenchina</taxon>
        <taxon>Panagrolaimomorpha</taxon>
        <taxon>Panagrolaimoidea</taxon>
        <taxon>Panagrolaimidae</taxon>
        <taxon>Panagrolaimus</taxon>
    </lineage>
</organism>
<accession>A0AC34G558</accession>
<dbReference type="WBParaSite" id="ES5_v2.g24888.t1">
    <property type="protein sequence ID" value="ES5_v2.g24888.t1"/>
    <property type="gene ID" value="ES5_v2.g24888"/>
</dbReference>
<dbReference type="Proteomes" id="UP000887579">
    <property type="component" value="Unplaced"/>
</dbReference>
<evidence type="ECO:0000313" key="1">
    <source>
        <dbReference type="Proteomes" id="UP000887579"/>
    </source>
</evidence>
<protein>
    <submittedName>
        <fullName evidence="2">Uncharacterized protein</fullName>
    </submittedName>
</protein>
<proteinExistence type="predicted"/>
<name>A0AC34G558_9BILA</name>
<evidence type="ECO:0000313" key="2">
    <source>
        <dbReference type="WBParaSite" id="ES5_v2.g24888.t1"/>
    </source>
</evidence>
<reference evidence="2" key="1">
    <citation type="submission" date="2022-11" db="UniProtKB">
        <authorList>
            <consortium name="WormBaseParasite"/>
        </authorList>
    </citation>
    <scope>IDENTIFICATION</scope>
</reference>